<sequence>MSDTILKTHQLCQEILSTAPLEDTKMDDYWTKLNDLQMKFYLRISGLDFRGEPDNNEYVTITNQGHMVWDISQFSLNAGSPGQHYVFPENTLIRGGESIAVYTQPGAQYSFNSKRPIWNNLGDTATLCNRTGDIISTWVYGRAAHEYVIITHLNYDGKESKTEGDEYVALDNLSEHRVDLSGWQLISVPNTHIFTFPSGAILEPSGTALVYTNRPPKADNEYSVNSQTALWNNTGGRCSLLDNNGSEIFNYVY</sequence>
<dbReference type="Proteomes" id="UP000184774">
    <property type="component" value="Unassembled WGS sequence"/>
</dbReference>
<dbReference type="OrthoDB" id="6294868at2"/>
<reference evidence="3 4" key="1">
    <citation type="submission" date="2016-12" db="EMBL/GenBank/DDBJ databases">
        <authorList>
            <person name="Song W.-J."/>
            <person name="Kurnit D.M."/>
        </authorList>
    </citation>
    <scope>NUCLEOTIDE SEQUENCE [LARGE SCALE GENOMIC DNA]</scope>
    <source>
        <strain evidence="3 4">CECT 9026</strain>
    </source>
</reference>
<dbReference type="InterPro" id="IPR001322">
    <property type="entry name" value="Lamin_tail_dom"/>
</dbReference>
<accession>A0A1N6M1T6</accession>
<dbReference type="AlphaFoldDB" id="A0A1N6M1T6"/>
<organism evidence="3 4">
    <name type="scientific">Vibrio spartinae</name>
    <dbReference type="NCBI Taxonomy" id="1918945"/>
    <lineage>
        <taxon>Bacteria</taxon>
        <taxon>Pseudomonadati</taxon>
        <taxon>Pseudomonadota</taxon>
        <taxon>Gammaproteobacteria</taxon>
        <taxon>Vibrionales</taxon>
        <taxon>Vibrionaceae</taxon>
        <taxon>Vibrio</taxon>
    </lineage>
</organism>
<protein>
    <submittedName>
        <fullName evidence="3">Intermediate filament tail domain protein</fullName>
    </submittedName>
</protein>
<dbReference type="EMBL" id="FSSB01000007">
    <property type="protein sequence ID" value="SIO93326.1"/>
    <property type="molecule type" value="Genomic_DNA"/>
</dbReference>
<keyword evidence="5" id="KW-1185">Reference proteome</keyword>
<evidence type="ECO:0000313" key="5">
    <source>
        <dbReference type="Proteomes" id="UP000515264"/>
    </source>
</evidence>
<evidence type="ECO:0000313" key="4">
    <source>
        <dbReference type="Proteomes" id="UP000184774"/>
    </source>
</evidence>
<dbReference type="Pfam" id="PF00932">
    <property type="entry name" value="LTD"/>
    <property type="match status" value="2"/>
</dbReference>
<evidence type="ECO:0000313" key="2">
    <source>
        <dbReference type="EMBL" id="QMV15459.1"/>
    </source>
</evidence>
<reference evidence="2 5" key="3">
    <citation type="journal article" date="2020" name="J. Nat. Prod.">
        <title>Genomics-Metabolomics Profiling Disclosed Marine Vibrio spartinae 3.6 as a Producer of a New Branched Side Chain Prodigiosin.</title>
        <authorList>
            <person name="Vitale G.A."/>
            <person name="Sciarretta M."/>
            <person name="Palma Esposito F."/>
            <person name="January G.G."/>
            <person name="Giaccio M."/>
            <person name="Bunk B."/>
            <person name="Sproer C."/>
            <person name="Bajerski F."/>
            <person name="Power D."/>
            <person name="Festa C."/>
            <person name="Monti M.C."/>
            <person name="D'Auria M.V."/>
            <person name="de Pascale D."/>
        </authorList>
    </citation>
    <scope>NUCLEOTIDE SEQUENCE [LARGE SCALE GENOMIC DNA]</scope>
    <source>
        <strain evidence="2 5">3.6</strain>
    </source>
</reference>
<dbReference type="PROSITE" id="PS51841">
    <property type="entry name" value="LTD"/>
    <property type="match status" value="1"/>
</dbReference>
<dbReference type="RefSeq" id="WP_074371913.1">
    <property type="nucleotide sequence ID" value="NZ_AP024907.1"/>
</dbReference>
<dbReference type="EMBL" id="CP046268">
    <property type="protein sequence ID" value="QMV15459.1"/>
    <property type="molecule type" value="Genomic_DNA"/>
</dbReference>
<evidence type="ECO:0000259" key="1">
    <source>
        <dbReference type="PROSITE" id="PS51841"/>
    </source>
</evidence>
<reference evidence="2" key="2">
    <citation type="submission" date="2019-11" db="EMBL/GenBank/DDBJ databases">
        <authorList>
            <person name="January G."/>
            <person name="Bunk B."/>
        </authorList>
    </citation>
    <scope>NUCLEOTIDE SEQUENCE</scope>
    <source>
        <strain evidence="2">3.6</strain>
    </source>
</reference>
<dbReference type="Gene3D" id="2.60.40.1260">
    <property type="entry name" value="Lamin Tail domain"/>
    <property type="match status" value="2"/>
</dbReference>
<dbReference type="SUPFAM" id="SSF74853">
    <property type="entry name" value="Lamin A/C globular tail domain"/>
    <property type="match status" value="2"/>
</dbReference>
<dbReference type="InterPro" id="IPR036415">
    <property type="entry name" value="Lamin_tail_dom_sf"/>
</dbReference>
<evidence type="ECO:0000313" key="3">
    <source>
        <dbReference type="EMBL" id="SIO93326.1"/>
    </source>
</evidence>
<dbReference type="Proteomes" id="UP000515264">
    <property type="component" value="Chromosome 1"/>
</dbReference>
<name>A0A1N6M1T6_9VIBR</name>
<gene>
    <name evidence="3" type="ORF">VSP9026_00985</name>
    <name evidence="2" type="ORF">Vspart_02766</name>
</gene>
<feature type="domain" description="LTD" evidence="1">
    <location>
        <begin position="136"/>
        <end position="253"/>
    </location>
</feature>
<proteinExistence type="predicted"/>